<sequence>MNLDPNLFLGVSLTASFIAGVLALFAPCCITFLLPSYFGTIFKDRKRVLLYTLLFALGLSFILIPISLGFRFFIFFLDAYHKEVYYLGGAFMVFMGLMTIWPVFHLPQIFHVNPRVGQKTNTWSVFVLGLMSGLTSACCAPVLFAAVTLTSLSPTMFQALLVSIAYVLGIVFPLMLISMSYSKVTGLIGKNRAKIYKIFQFLGVGIFFLSGITITILNYFDKIQMSSEKDVYGQVIRNIVFNISKYFQNRIVDLLVFSLILFLFYKLIIKFKNYERKDD</sequence>
<keyword evidence="4 6" id="KW-1133">Transmembrane helix</keyword>
<evidence type="ECO:0000256" key="4">
    <source>
        <dbReference type="ARBA" id="ARBA00022989"/>
    </source>
</evidence>
<evidence type="ECO:0000256" key="2">
    <source>
        <dbReference type="ARBA" id="ARBA00006143"/>
    </source>
</evidence>
<evidence type="ECO:0000256" key="1">
    <source>
        <dbReference type="ARBA" id="ARBA00004141"/>
    </source>
</evidence>
<feature type="domain" description="Cytochrome C biogenesis protein transmembrane" evidence="7">
    <location>
        <begin position="12"/>
        <end position="206"/>
    </location>
</feature>
<feature type="transmembrane region" description="Helical" evidence="6">
    <location>
        <begin position="84"/>
        <end position="104"/>
    </location>
</feature>
<evidence type="ECO:0000256" key="6">
    <source>
        <dbReference type="SAM" id="Phobius"/>
    </source>
</evidence>
<reference evidence="8 9" key="1">
    <citation type="journal article" date="2015" name="Nature">
        <title>rRNA introns, odd ribosomes, and small enigmatic genomes across a large radiation of phyla.</title>
        <authorList>
            <person name="Brown C.T."/>
            <person name="Hug L.A."/>
            <person name="Thomas B.C."/>
            <person name="Sharon I."/>
            <person name="Castelle C.J."/>
            <person name="Singh A."/>
            <person name="Wilkins M.J."/>
            <person name="Williams K.H."/>
            <person name="Banfield J.F."/>
        </authorList>
    </citation>
    <scope>NUCLEOTIDE SEQUENCE [LARGE SCALE GENOMIC DNA]</scope>
</reference>
<keyword evidence="5 6" id="KW-0472">Membrane</keyword>
<dbReference type="Pfam" id="PF02683">
    <property type="entry name" value="DsbD_TM"/>
    <property type="match status" value="1"/>
</dbReference>
<evidence type="ECO:0000256" key="3">
    <source>
        <dbReference type="ARBA" id="ARBA00022692"/>
    </source>
</evidence>
<keyword evidence="3 6" id="KW-0812">Transmembrane</keyword>
<dbReference type="PANTHER" id="PTHR31272:SF9">
    <property type="entry name" value="BLL1027 PROTEIN"/>
    <property type="match status" value="1"/>
</dbReference>
<dbReference type="Proteomes" id="UP000033854">
    <property type="component" value="Unassembled WGS sequence"/>
</dbReference>
<comment type="subcellular location">
    <subcellularLocation>
        <location evidence="1">Membrane</location>
        <topology evidence="1">Multi-pass membrane protein</topology>
    </subcellularLocation>
</comment>
<evidence type="ECO:0000313" key="9">
    <source>
        <dbReference type="Proteomes" id="UP000033854"/>
    </source>
</evidence>
<dbReference type="InterPro" id="IPR003834">
    <property type="entry name" value="Cyt_c_assmbl_TM_dom"/>
</dbReference>
<evidence type="ECO:0000313" key="8">
    <source>
        <dbReference type="EMBL" id="KKS43015.1"/>
    </source>
</evidence>
<feature type="transmembrane region" description="Helical" evidence="6">
    <location>
        <begin position="12"/>
        <end position="36"/>
    </location>
</feature>
<feature type="transmembrane region" description="Helical" evidence="6">
    <location>
        <begin position="251"/>
        <end position="269"/>
    </location>
</feature>
<feature type="transmembrane region" description="Helical" evidence="6">
    <location>
        <begin position="155"/>
        <end position="177"/>
    </location>
</feature>
<evidence type="ECO:0000259" key="7">
    <source>
        <dbReference type="Pfam" id="PF02683"/>
    </source>
</evidence>
<proteinExistence type="inferred from homology"/>
<dbReference type="GO" id="GO:0016020">
    <property type="term" value="C:membrane"/>
    <property type="evidence" value="ECO:0007669"/>
    <property type="project" value="UniProtKB-SubCell"/>
</dbReference>
<comment type="caution">
    <text evidence="8">The sequence shown here is derived from an EMBL/GenBank/DDBJ whole genome shotgun (WGS) entry which is preliminary data.</text>
</comment>
<dbReference type="PANTHER" id="PTHR31272">
    <property type="entry name" value="CYTOCHROME C-TYPE BIOGENESIS PROTEIN HI_1454-RELATED"/>
    <property type="match status" value="1"/>
</dbReference>
<protein>
    <submittedName>
        <fullName evidence="8">Cytochrome c biogenesis protein transmembrane region</fullName>
    </submittedName>
</protein>
<dbReference type="GO" id="GO:0017004">
    <property type="term" value="P:cytochrome complex assembly"/>
    <property type="evidence" value="ECO:0007669"/>
    <property type="project" value="InterPro"/>
</dbReference>
<feature type="transmembrane region" description="Helical" evidence="6">
    <location>
        <begin position="198"/>
        <end position="220"/>
    </location>
</feature>
<organism evidence="8 9">
    <name type="scientific">Candidatus Collierbacteria bacterium GW2011_GWA2_42_17</name>
    <dbReference type="NCBI Taxonomy" id="1618378"/>
    <lineage>
        <taxon>Bacteria</taxon>
        <taxon>Candidatus Collieribacteriota</taxon>
    </lineage>
</organism>
<evidence type="ECO:0000256" key="5">
    <source>
        <dbReference type="ARBA" id="ARBA00023136"/>
    </source>
</evidence>
<gene>
    <name evidence="8" type="ORF">UV06_C0003G0016</name>
</gene>
<dbReference type="AlphaFoldDB" id="A0A0G0Z2J7"/>
<feature type="transmembrane region" description="Helical" evidence="6">
    <location>
        <begin position="125"/>
        <end position="149"/>
    </location>
</feature>
<dbReference type="EMBL" id="LCDA01000003">
    <property type="protein sequence ID" value="KKS43015.1"/>
    <property type="molecule type" value="Genomic_DNA"/>
</dbReference>
<comment type="similarity">
    <text evidence="2">Belongs to the DsbD family.</text>
</comment>
<feature type="transmembrane region" description="Helical" evidence="6">
    <location>
        <begin position="48"/>
        <end position="72"/>
    </location>
</feature>
<name>A0A0G0Z2J7_9BACT</name>
<accession>A0A0G0Z2J7</accession>
<dbReference type="InterPro" id="IPR051790">
    <property type="entry name" value="Cytochrome_c-biogenesis_DsbD"/>
</dbReference>